<dbReference type="EC" id="6.3.5.4" evidence="3"/>
<feature type="domain" description="Glutamine amidotransferase type-2" evidence="8">
    <location>
        <begin position="1"/>
        <end position="195"/>
    </location>
</feature>
<dbReference type="PANTHER" id="PTHR43284">
    <property type="entry name" value="ASPARAGINE SYNTHETASE (GLUTAMINE-HYDROLYZING)"/>
    <property type="match status" value="1"/>
</dbReference>
<dbReference type="Pfam" id="PF13537">
    <property type="entry name" value="GATase_7"/>
    <property type="match status" value="1"/>
</dbReference>
<keyword evidence="4 7" id="KW-0547">Nucleotide-binding</keyword>
<evidence type="ECO:0000256" key="3">
    <source>
        <dbReference type="ARBA" id="ARBA00012737"/>
    </source>
</evidence>
<proteinExistence type="inferred from homology"/>
<dbReference type="InterPro" id="IPR006426">
    <property type="entry name" value="Asn_synth_AEB"/>
</dbReference>
<dbReference type="Pfam" id="PF00733">
    <property type="entry name" value="Asn_synthase"/>
    <property type="match status" value="2"/>
</dbReference>
<dbReference type="InterPro" id="IPR014729">
    <property type="entry name" value="Rossmann-like_a/b/a_fold"/>
</dbReference>
<dbReference type="PANTHER" id="PTHR43284:SF1">
    <property type="entry name" value="ASPARAGINE SYNTHETASE"/>
    <property type="match status" value="1"/>
</dbReference>
<evidence type="ECO:0000256" key="2">
    <source>
        <dbReference type="ARBA" id="ARBA00005752"/>
    </source>
</evidence>
<dbReference type="Gene3D" id="3.60.20.10">
    <property type="entry name" value="Glutamine Phosphoribosylpyrophosphate, subunit 1, domain 1"/>
    <property type="match status" value="1"/>
</dbReference>
<dbReference type="EMBL" id="CP165718">
    <property type="protein sequence ID" value="XDV10122.1"/>
    <property type="molecule type" value="Genomic_DNA"/>
</dbReference>
<comment type="similarity">
    <text evidence="2">Belongs to the asparagine synthetase family.</text>
</comment>
<accession>A0AB39XA09</accession>
<evidence type="ECO:0000256" key="1">
    <source>
        <dbReference type="ARBA" id="ARBA00005187"/>
    </source>
</evidence>
<evidence type="ECO:0000259" key="8">
    <source>
        <dbReference type="PROSITE" id="PS51278"/>
    </source>
</evidence>
<sequence length="621" mass="71922">MQKMIAASDYWNPEQCAMEKAERSQSDLLVSHLLFNNTPQSLFETVHKSPCGNYFCVANARLDNRDELLHELAISSADDLADGALILTAYQHWGEGCSAKLLGDFVFTIWDGPNQLIYIGRDHIGIKTVFYSVTDSVVLVSNEHNALLSSGLVPRALSHDFVVDQFLPRSQSGYYSPIEAIKRVEPAHYVVIDAEGVRQQRYWQLEVKHYAGLTTDEDYLRELRAQFERAVQRRLVTQHPIGCELSEGLDSTAITGLTAKLLPEQTIYTYSYDSQQLTDDNRHIYAATYKDIFDFLALHTNLEAQWSTHPPPENYQEIATGFYGILPPNPGQQVTRYYLMQEKGVRTLLSGWGGDHCVTSYGSFYEDELFKRGRWVKLYKQLHDMRSRGRGTRPLASFLKLSVKYLCPPLFRVIERRRNALVRLLTFAAENAPLRNGLVSPERLKKSRDYADSYTCRGVRERDYRELFYVGTESRVTGSEVHARAFNFEYRYPMFDKELIEFAYSVPNHLKCKFGIERWMFREIIKDLVTERIRMRMKSDVDLPKYDRLDLSARFKKTIDEVLQRKHEPLLREYIESERLEELTKITFVGNLRALDTLLQLSTSEQLGHIQFEKRNTNNSV</sequence>
<evidence type="ECO:0000256" key="7">
    <source>
        <dbReference type="PIRSR" id="PIRSR001589-2"/>
    </source>
</evidence>
<dbReference type="GO" id="GO:0006529">
    <property type="term" value="P:asparagine biosynthetic process"/>
    <property type="evidence" value="ECO:0007669"/>
    <property type="project" value="InterPro"/>
</dbReference>
<comment type="pathway">
    <text evidence="1">Amino-acid biosynthesis; L-asparagine biosynthesis; L-asparagine from L-aspartate (L-Gln route): step 1/1.</text>
</comment>
<evidence type="ECO:0000256" key="5">
    <source>
        <dbReference type="ARBA" id="ARBA00022840"/>
    </source>
</evidence>
<feature type="binding site" evidence="7">
    <location>
        <position position="82"/>
    </location>
    <ligand>
        <name>L-glutamine</name>
        <dbReference type="ChEBI" id="CHEBI:58359"/>
    </ligand>
</feature>
<protein>
    <recommendedName>
        <fullName evidence="3">asparagine synthase (glutamine-hydrolyzing)</fullName>
        <ecNumber evidence="3">6.3.5.4</ecNumber>
    </recommendedName>
</protein>
<dbReference type="PROSITE" id="PS51278">
    <property type="entry name" value="GATASE_TYPE_2"/>
    <property type="match status" value="1"/>
</dbReference>
<dbReference type="SUPFAM" id="SSF56235">
    <property type="entry name" value="N-terminal nucleophile aminohydrolases (Ntn hydrolases)"/>
    <property type="match status" value="1"/>
</dbReference>
<dbReference type="InterPro" id="IPR017932">
    <property type="entry name" value="GATase_2_dom"/>
</dbReference>
<evidence type="ECO:0000313" key="9">
    <source>
        <dbReference type="EMBL" id="XDV10122.1"/>
    </source>
</evidence>
<name>A0AB39XA09_9GAMM</name>
<evidence type="ECO:0000256" key="6">
    <source>
        <dbReference type="ARBA" id="ARBA00048741"/>
    </source>
</evidence>
<keyword evidence="5 7" id="KW-0067">ATP-binding</keyword>
<dbReference type="RefSeq" id="WP_369743432.1">
    <property type="nucleotide sequence ID" value="NZ_CP165718.1"/>
</dbReference>
<dbReference type="GO" id="GO:0004066">
    <property type="term" value="F:asparagine synthase (glutamine-hydrolyzing) activity"/>
    <property type="evidence" value="ECO:0007669"/>
    <property type="project" value="UniProtKB-EC"/>
</dbReference>
<gene>
    <name evidence="9" type="ORF">AB8S08_02645</name>
</gene>
<dbReference type="GO" id="GO:0005524">
    <property type="term" value="F:ATP binding"/>
    <property type="evidence" value="ECO:0007669"/>
    <property type="project" value="UniProtKB-KW"/>
</dbReference>
<dbReference type="PIRSF" id="PIRSF001589">
    <property type="entry name" value="Asn_synthetase_glu-h"/>
    <property type="match status" value="1"/>
</dbReference>
<dbReference type="InterPro" id="IPR051786">
    <property type="entry name" value="ASN_synthetase/amidase"/>
</dbReference>
<dbReference type="InterPro" id="IPR001962">
    <property type="entry name" value="Asn_synthase"/>
</dbReference>
<organism evidence="9">
    <name type="scientific">Pseudidiomarina sp. PP-1MA</name>
    <dbReference type="NCBI Taxonomy" id="3237706"/>
    <lineage>
        <taxon>Bacteria</taxon>
        <taxon>Pseudomonadati</taxon>
        <taxon>Pseudomonadota</taxon>
        <taxon>Gammaproteobacteria</taxon>
        <taxon>Alteromonadales</taxon>
        <taxon>Idiomarinaceae</taxon>
        <taxon>Pseudidiomarina</taxon>
    </lineage>
</organism>
<dbReference type="InterPro" id="IPR029055">
    <property type="entry name" value="Ntn_hydrolases_N"/>
</dbReference>
<reference evidence="9" key="1">
    <citation type="submission" date="2024-07" db="EMBL/GenBank/DDBJ databases">
        <title>Whole genome sequence of bacterial strains from algal surface.</title>
        <authorList>
            <person name="Kumar P."/>
        </authorList>
    </citation>
    <scope>NUCLEOTIDE SEQUENCE</scope>
    <source>
        <strain evidence="9">PP-1MA</strain>
    </source>
</reference>
<dbReference type="Gene3D" id="3.40.50.620">
    <property type="entry name" value="HUPs"/>
    <property type="match status" value="2"/>
</dbReference>
<dbReference type="SUPFAM" id="SSF52402">
    <property type="entry name" value="Adenine nucleotide alpha hydrolases-like"/>
    <property type="match status" value="1"/>
</dbReference>
<comment type="catalytic activity">
    <reaction evidence="6">
        <text>L-aspartate + L-glutamine + ATP + H2O = L-asparagine + L-glutamate + AMP + diphosphate + H(+)</text>
        <dbReference type="Rhea" id="RHEA:12228"/>
        <dbReference type="ChEBI" id="CHEBI:15377"/>
        <dbReference type="ChEBI" id="CHEBI:15378"/>
        <dbReference type="ChEBI" id="CHEBI:29985"/>
        <dbReference type="ChEBI" id="CHEBI:29991"/>
        <dbReference type="ChEBI" id="CHEBI:30616"/>
        <dbReference type="ChEBI" id="CHEBI:33019"/>
        <dbReference type="ChEBI" id="CHEBI:58048"/>
        <dbReference type="ChEBI" id="CHEBI:58359"/>
        <dbReference type="ChEBI" id="CHEBI:456215"/>
        <dbReference type="EC" id="6.3.5.4"/>
    </reaction>
</comment>
<evidence type="ECO:0000256" key="4">
    <source>
        <dbReference type="ARBA" id="ARBA00022741"/>
    </source>
</evidence>
<dbReference type="AlphaFoldDB" id="A0AB39XA09"/>